<evidence type="ECO:0000256" key="5">
    <source>
        <dbReference type="ARBA" id="ARBA00023295"/>
    </source>
</evidence>
<dbReference type="InterPro" id="IPR017853">
    <property type="entry name" value="GH"/>
</dbReference>
<dbReference type="SUPFAM" id="SSF51445">
    <property type="entry name" value="(Trans)glycosidases"/>
    <property type="match status" value="1"/>
</dbReference>
<name>A0A0C2X2R7_AMAMK</name>
<dbReference type="InterPro" id="IPR050288">
    <property type="entry name" value="Cellulose_deg_GH3"/>
</dbReference>
<keyword evidence="8" id="KW-1185">Reference proteome</keyword>
<dbReference type="PANTHER" id="PTHR42715">
    <property type="entry name" value="BETA-GLUCOSIDASE"/>
    <property type="match status" value="1"/>
</dbReference>
<dbReference type="HOGENOM" id="CLU_004542_4_0_1"/>
<dbReference type="EMBL" id="KN818228">
    <property type="protein sequence ID" value="KIL68437.1"/>
    <property type="molecule type" value="Genomic_DNA"/>
</dbReference>
<protein>
    <recommendedName>
        <fullName evidence="3">beta-glucosidase</fullName>
        <ecNumber evidence="3">3.2.1.21</ecNumber>
    </recommendedName>
</protein>
<dbReference type="Gene3D" id="3.40.50.1700">
    <property type="entry name" value="Glycoside hydrolase family 3 C-terminal domain"/>
    <property type="match status" value="1"/>
</dbReference>
<organism evidence="7 8">
    <name type="scientific">Amanita muscaria (strain Koide BX008)</name>
    <dbReference type="NCBI Taxonomy" id="946122"/>
    <lineage>
        <taxon>Eukaryota</taxon>
        <taxon>Fungi</taxon>
        <taxon>Dikarya</taxon>
        <taxon>Basidiomycota</taxon>
        <taxon>Agaricomycotina</taxon>
        <taxon>Agaricomycetes</taxon>
        <taxon>Agaricomycetidae</taxon>
        <taxon>Agaricales</taxon>
        <taxon>Pluteineae</taxon>
        <taxon>Amanitaceae</taxon>
        <taxon>Amanita</taxon>
    </lineage>
</organism>
<dbReference type="AlphaFoldDB" id="A0A0C2X2R7"/>
<feature type="domain" description="PA14" evidence="6">
    <location>
        <begin position="411"/>
        <end position="574"/>
    </location>
</feature>
<dbReference type="SMART" id="SM01217">
    <property type="entry name" value="Fn3_like"/>
    <property type="match status" value="1"/>
</dbReference>
<dbReference type="GO" id="GO:0009251">
    <property type="term" value="P:glucan catabolic process"/>
    <property type="evidence" value="ECO:0007669"/>
    <property type="project" value="TreeGrafter"/>
</dbReference>
<evidence type="ECO:0000313" key="7">
    <source>
        <dbReference type="EMBL" id="KIL68437.1"/>
    </source>
</evidence>
<comment type="catalytic activity">
    <reaction evidence="1">
        <text>Hydrolysis of terminal, non-reducing beta-D-glucosyl residues with release of beta-D-glucose.</text>
        <dbReference type="EC" id="3.2.1.21"/>
    </reaction>
</comment>
<accession>A0A0C2X2R7</accession>
<dbReference type="Pfam" id="PF07691">
    <property type="entry name" value="PA14"/>
    <property type="match status" value="1"/>
</dbReference>
<dbReference type="Gene3D" id="2.60.120.260">
    <property type="entry name" value="Galactose-binding domain-like"/>
    <property type="match status" value="1"/>
</dbReference>
<dbReference type="FunCoup" id="A0A0C2X2R7">
    <property type="interactions" value="42"/>
</dbReference>
<dbReference type="InterPro" id="IPR037524">
    <property type="entry name" value="PA14/GLEYA"/>
</dbReference>
<dbReference type="InterPro" id="IPR001764">
    <property type="entry name" value="Glyco_hydro_3_N"/>
</dbReference>
<dbReference type="SUPFAM" id="SSF52279">
    <property type="entry name" value="Beta-D-glucan exohydrolase, C-terminal domain"/>
    <property type="match status" value="1"/>
</dbReference>
<proteinExistence type="inferred from homology"/>
<dbReference type="PRINTS" id="PR00133">
    <property type="entry name" value="GLHYDRLASE3"/>
</dbReference>
<comment type="similarity">
    <text evidence="2">Belongs to the glycosyl hydrolase 3 family.</text>
</comment>
<dbReference type="OrthoDB" id="47059at2759"/>
<keyword evidence="4 7" id="KW-0378">Hydrolase</keyword>
<evidence type="ECO:0000256" key="1">
    <source>
        <dbReference type="ARBA" id="ARBA00000448"/>
    </source>
</evidence>
<dbReference type="Gene3D" id="3.20.20.300">
    <property type="entry name" value="Glycoside hydrolase, family 3, N-terminal domain"/>
    <property type="match status" value="1"/>
</dbReference>
<evidence type="ECO:0000256" key="3">
    <source>
        <dbReference type="ARBA" id="ARBA00012744"/>
    </source>
</evidence>
<dbReference type="EC" id="3.2.1.21" evidence="3"/>
<dbReference type="Pfam" id="PF00933">
    <property type="entry name" value="Glyco_hydro_3"/>
    <property type="match status" value="1"/>
</dbReference>
<dbReference type="FunFam" id="2.60.40.10:FF:000495">
    <property type="entry name" value="Periplasmic beta-glucosidase"/>
    <property type="match status" value="1"/>
</dbReference>
<evidence type="ECO:0000313" key="8">
    <source>
        <dbReference type="Proteomes" id="UP000054549"/>
    </source>
</evidence>
<dbReference type="PANTHER" id="PTHR42715:SF27">
    <property type="entry name" value="BETA-GLUCOSIDASE-RELATED"/>
    <property type="match status" value="1"/>
</dbReference>
<evidence type="ECO:0000259" key="6">
    <source>
        <dbReference type="PROSITE" id="PS51820"/>
    </source>
</evidence>
<sequence>MVASDFARANLDDVVDALTTDEAILLTAGVGLWYTHSIPRLGIPAIKVSDGPNGIRGGHFFMGTPAKCLPCGTALAATWDTELIHEVGQKILAAEAKLKAASVILAPTCNIQRSPLGGRSFESFSEDPFLSGMITAAYVNGVQDGGIGATVKHFVGNDKEDDRMGYDSIISDRALREIYLMPFMLAQKHASPWAYMTAYNRVNGTHASENAFLLKKILHEEWKHDGMVMSDWFGIYSVDTSINAGLDLEMPGINKWRTLEHMHRAITSHKLHPRVIKERARRVLELVQKCARESPEVLDDDGIEKSKDTESDKELMRHAASQSIVLLKNQNGLLPLKPQTLKKIAIVGGNAKAIVYSGGGSATLKPSYYSSPYQGIVHALAPHEDIEIVYHEGASTYKSMPLLDYELFTVTGERGWVATWHSHVNDESMSPIDEPVETRVVDETNILMSTPPEKITRRWTLRLRGTLRTRPYSTGFKFGLTVAGRAKLFVDGNLVVDNWTRQRRGDAFFGTGTQEELGVYRLAANQQHEILVEYCNVRGPADGDEDESIVDQGQAIRLGGAEVDDPDVLINKAVEAARNANIVIAVVGLNADWETEGHDRKTLDLPGRTNELISKVSSVNPRTVVVTQAGSAITMPWAADVSAIIHSWYLGNATGEAIADVLFGKCNPSGRLPLTFPKAEEDVPSFGHFHSENGKVRYAEDLYVGYKHYLHRGIKPLFPFGYGLSYTTFSYSDLKLSAPLSRDGDFNLKVSVTVTNDGSSIGAEVVQLYIVLPETSEVTHPPLQLKGFARVRELEPGSSKEVELNLDKYAVSYWHEQFNTWVVEKGKYVVKVGRNSEDLVLSAGFEIKERMEWRGL</sequence>
<dbReference type="InterPro" id="IPR011658">
    <property type="entry name" value="PA14_dom"/>
</dbReference>
<gene>
    <name evidence="7" type="ORF">M378DRAFT_71432</name>
</gene>
<dbReference type="InterPro" id="IPR036962">
    <property type="entry name" value="Glyco_hydro_3_N_sf"/>
</dbReference>
<dbReference type="Pfam" id="PF01915">
    <property type="entry name" value="Glyco_hydro_3_C"/>
    <property type="match status" value="1"/>
</dbReference>
<dbReference type="GO" id="GO:0008422">
    <property type="term" value="F:beta-glucosidase activity"/>
    <property type="evidence" value="ECO:0007669"/>
    <property type="project" value="UniProtKB-EC"/>
</dbReference>
<keyword evidence="5" id="KW-0326">Glycosidase</keyword>
<dbReference type="PROSITE" id="PS51820">
    <property type="entry name" value="PA14"/>
    <property type="match status" value="1"/>
</dbReference>
<dbReference type="STRING" id="946122.A0A0C2X2R7"/>
<dbReference type="Gene3D" id="2.60.40.10">
    <property type="entry name" value="Immunoglobulins"/>
    <property type="match status" value="1"/>
</dbReference>
<reference evidence="7 8" key="1">
    <citation type="submission" date="2014-04" db="EMBL/GenBank/DDBJ databases">
        <title>Evolutionary Origins and Diversification of the Mycorrhizal Mutualists.</title>
        <authorList>
            <consortium name="DOE Joint Genome Institute"/>
            <consortium name="Mycorrhizal Genomics Consortium"/>
            <person name="Kohler A."/>
            <person name="Kuo A."/>
            <person name="Nagy L.G."/>
            <person name="Floudas D."/>
            <person name="Copeland A."/>
            <person name="Barry K.W."/>
            <person name="Cichocki N."/>
            <person name="Veneault-Fourrey C."/>
            <person name="LaButti K."/>
            <person name="Lindquist E.A."/>
            <person name="Lipzen A."/>
            <person name="Lundell T."/>
            <person name="Morin E."/>
            <person name="Murat C."/>
            <person name="Riley R."/>
            <person name="Ohm R."/>
            <person name="Sun H."/>
            <person name="Tunlid A."/>
            <person name="Henrissat B."/>
            <person name="Grigoriev I.V."/>
            <person name="Hibbett D.S."/>
            <person name="Martin F."/>
        </authorList>
    </citation>
    <scope>NUCLEOTIDE SEQUENCE [LARGE SCALE GENOMIC DNA]</scope>
    <source>
        <strain evidence="7 8">Koide BX008</strain>
    </source>
</reference>
<dbReference type="Proteomes" id="UP000054549">
    <property type="component" value="Unassembled WGS sequence"/>
</dbReference>
<dbReference type="InterPro" id="IPR026891">
    <property type="entry name" value="Fn3-like"/>
</dbReference>
<dbReference type="InterPro" id="IPR013783">
    <property type="entry name" value="Ig-like_fold"/>
</dbReference>
<evidence type="ECO:0000256" key="2">
    <source>
        <dbReference type="ARBA" id="ARBA00005336"/>
    </source>
</evidence>
<dbReference type="Pfam" id="PF14310">
    <property type="entry name" value="Fn3-like"/>
    <property type="match status" value="1"/>
</dbReference>
<dbReference type="InterPro" id="IPR002772">
    <property type="entry name" value="Glyco_hydro_3_C"/>
</dbReference>
<dbReference type="InParanoid" id="A0A0C2X2R7"/>
<evidence type="ECO:0000256" key="4">
    <source>
        <dbReference type="ARBA" id="ARBA00022801"/>
    </source>
</evidence>
<dbReference type="InterPro" id="IPR036881">
    <property type="entry name" value="Glyco_hydro_3_C_sf"/>
</dbReference>